<dbReference type="InterPro" id="IPR002781">
    <property type="entry name" value="TM_pro_TauE-like"/>
</dbReference>
<comment type="caution">
    <text evidence="6">The sequence shown here is derived from an EMBL/GenBank/DDBJ whole genome shotgun (WGS) entry which is preliminary data.</text>
</comment>
<evidence type="ECO:0000256" key="4">
    <source>
        <dbReference type="ARBA" id="ARBA00023136"/>
    </source>
</evidence>
<feature type="transmembrane region" description="Helical" evidence="5">
    <location>
        <begin position="22"/>
        <end position="43"/>
    </location>
</feature>
<feature type="transmembrane region" description="Helical" evidence="5">
    <location>
        <begin position="126"/>
        <end position="145"/>
    </location>
</feature>
<keyword evidence="3 5" id="KW-1133">Transmembrane helix</keyword>
<dbReference type="GO" id="GO:0031464">
    <property type="term" value="C:Cul4A-RING E3 ubiquitin ligase complex"/>
    <property type="evidence" value="ECO:0007669"/>
    <property type="project" value="TreeGrafter"/>
</dbReference>
<evidence type="ECO:0000313" key="7">
    <source>
        <dbReference type="Proteomes" id="UP001162640"/>
    </source>
</evidence>
<dbReference type="AlphaFoldDB" id="A0A9W7E758"/>
<evidence type="ECO:0008006" key="8">
    <source>
        <dbReference type="Google" id="ProtNLM"/>
    </source>
</evidence>
<dbReference type="Proteomes" id="UP001162640">
    <property type="component" value="Unassembled WGS sequence"/>
</dbReference>
<dbReference type="PANTHER" id="PTHR14255:SF3">
    <property type="entry name" value="SULFITE EXPORTER TAUE_SAFE FAMILY PROTEIN 5-RELATED"/>
    <property type="match status" value="1"/>
</dbReference>
<keyword evidence="4 5" id="KW-0472">Membrane</keyword>
<dbReference type="EMBL" id="BLQM01000140">
    <property type="protein sequence ID" value="GMH68492.1"/>
    <property type="molecule type" value="Genomic_DNA"/>
</dbReference>
<reference evidence="7" key="1">
    <citation type="journal article" date="2023" name="Commun. Biol.">
        <title>Genome analysis of Parmales, the sister group of diatoms, reveals the evolutionary specialization of diatoms from phago-mixotrophs to photoautotrophs.</title>
        <authorList>
            <person name="Ban H."/>
            <person name="Sato S."/>
            <person name="Yoshikawa S."/>
            <person name="Yamada K."/>
            <person name="Nakamura Y."/>
            <person name="Ichinomiya M."/>
            <person name="Sato N."/>
            <person name="Blanc-Mathieu R."/>
            <person name="Endo H."/>
            <person name="Kuwata A."/>
            <person name="Ogata H."/>
        </authorList>
    </citation>
    <scope>NUCLEOTIDE SEQUENCE [LARGE SCALE GENOMIC DNA]</scope>
</reference>
<proteinExistence type="predicted"/>
<evidence type="ECO:0000256" key="1">
    <source>
        <dbReference type="ARBA" id="ARBA00004141"/>
    </source>
</evidence>
<keyword evidence="2 5" id="KW-0812">Transmembrane</keyword>
<evidence type="ECO:0000256" key="2">
    <source>
        <dbReference type="ARBA" id="ARBA00022692"/>
    </source>
</evidence>
<organism evidence="6 7">
    <name type="scientific">Triparma laevis f. inornata</name>
    <dbReference type="NCBI Taxonomy" id="1714386"/>
    <lineage>
        <taxon>Eukaryota</taxon>
        <taxon>Sar</taxon>
        <taxon>Stramenopiles</taxon>
        <taxon>Ochrophyta</taxon>
        <taxon>Bolidophyceae</taxon>
        <taxon>Parmales</taxon>
        <taxon>Triparmaceae</taxon>
        <taxon>Triparma</taxon>
    </lineage>
</organism>
<evidence type="ECO:0000256" key="3">
    <source>
        <dbReference type="ARBA" id="ARBA00022989"/>
    </source>
</evidence>
<dbReference type="Pfam" id="PF01925">
    <property type="entry name" value="TauE"/>
    <property type="match status" value="1"/>
</dbReference>
<sequence>MFSSSPPPRPSPFSSLKPYTKYAPLLLLLIVNALALSLSTLSIDDDASSLNFPSRSLKDGKNALTGHKYTSIFIDPPPLFPITSRTILGFTLSIFGLLLAAGGGIGGGGILVPLYTLVLSFTPKHAIPLSNITVFGGSLANFILNSSKRHPLTNRPLVDWDLILVMEPVTILGALVGAIVNKLLNDVVLAILLVVLLTLTANNR</sequence>
<feature type="transmembrane region" description="Helical" evidence="5">
    <location>
        <begin position="183"/>
        <end position="201"/>
    </location>
</feature>
<dbReference type="GO" id="GO:0016567">
    <property type="term" value="P:protein ubiquitination"/>
    <property type="evidence" value="ECO:0007669"/>
    <property type="project" value="TreeGrafter"/>
</dbReference>
<comment type="subcellular location">
    <subcellularLocation>
        <location evidence="1">Membrane</location>
        <topology evidence="1">Multi-pass membrane protein</topology>
    </subcellularLocation>
</comment>
<name>A0A9W7E758_9STRA</name>
<dbReference type="GO" id="GO:0016020">
    <property type="term" value="C:membrane"/>
    <property type="evidence" value="ECO:0007669"/>
    <property type="project" value="UniProtKB-SubCell"/>
</dbReference>
<dbReference type="PANTHER" id="PTHR14255">
    <property type="entry name" value="CEREBLON"/>
    <property type="match status" value="1"/>
</dbReference>
<accession>A0A9W7E758</accession>
<gene>
    <name evidence="6" type="ORF">TL16_g04945</name>
</gene>
<evidence type="ECO:0000256" key="5">
    <source>
        <dbReference type="SAM" id="Phobius"/>
    </source>
</evidence>
<protein>
    <recommendedName>
        <fullName evidence="8">Sulfite exporter TauE/SafE family protein</fullName>
    </recommendedName>
</protein>
<feature type="transmembrane region" description="Helical" evidence="5">
    <location>
        <begin position="157"/>
        <end position="177"/>
    </location>
</feature>
<feature type="transmembrane region" description="Helical" evidence="5">
    <location>
        <begin position="87"/>
        <end position="114"/>
    </location>
</feature>
<evidence type="ECO:0000313" key="6">
    <source>
        <dbReference type="EMBL" id="GMH68492.1"/>
    </source>
</evidence>